<organism evidence="3 4">
    <name type="scientific">Hypsibius exemplaris</name>
    <name type="common">Freshwater tardigrade</name>
    <dbReference type="NCBI Taxonomy" id="2072580"/>
    <lineage>
        <taxon>Eukaryota</taxon>
        <taxon>Metazoa</taxon>
        <taxon>Ecdysozoa</taxon>
        <taxon>Tardigrada</taxon>
        <taxon>Eutardigrada</taxon>
        <taxon>Parachela</taxon>
        <taxon>Hypsibioidea</taxon>
        <taxon>Hypsibiidae</taxon>
        <taxon>Hypsibius</taxon>
    </lineage>
</organism>
<keyword evidence="4" id="KW-1185">Reference proteome</keyword>
<evidence type="ECO:0000256" key="1">
    <source>
        <dbReference type="SAM" id="MobiDB-lite"/>
    </source>
</evidence>
<feature type="region of interest" description="Disordered" evidence="1">
    <location>
        <begin position="1"/>
        <end position="20"/>
    </location>
</feature>
<gene>
    <name evidence="3" type="ORF">BV898_17995</name>
</gene>
<dbReference type="InterPro" id="IPR050712">
    <property type="entry name" value="NAD(P)H-dep_reductase"/>
</dbReference>
<proteinExistence type="predicted"/>
<accession>A0A9X6RN31</accession>
<evidence type="ECO:0000313" key="3">
    <source>
        <dbReference type="EMBL" id="OWA53572.1"/>
    </source>
</evidence>
<dbReference type="InterPro" id="IPR005025">
    <property type="entry name" value="FMN_Rdtase-like_dom"/>
</dbReference>
<dbReference type="GO" id="GO:0010181">
    <property type="term" value="F:FMN binding"/>
    <property type="evidence" value="ECO:0007669"/>
    <property type="project" value="TreeGrafter"/>
</dbReference>
<feature type="domain" description="NADPH-dependent FMN reductase-like" evidence="2">
    <location>
        <begin position="65"/>
        <end position="212"/>
    </location>
</feature>
<reference evidence="4" key="1">
    <citation type="submission" date="2017-01" db="EMBL/GenBank/DDBJ databases">
        <title>Comparative genomics of anhydrobiosis in the tardigrade Hypsibius dujardini.</title>
        <authorList>
            <person name="Yoshida Y."/>
            <person name="Koutsovoulos G."/>
            <person name="Laetsch D."/>
            <person name="Stevens L."/>
            <person name="Kumar S."/>
            <person name="Horikawa D."/>
            <person name="Ishino K."/>
            <person name="Komine S."/>
            <person name="Tomita M."/>
            <person name="Blaxter M."/>
            <person name="Arakawa K."/>
        </authorList>
    </citation>
    <scope>NUCLEOTIDE SEQUENCE [LARGE SCALE GENOMIC DNA]</scope>
    <source>
        <strain evidence="4">Z151</strain>
    </source>
</reference>
<evidence type="ECO:0000259" key="2">
    <source>
        <dbReference type="Pfam" id="PF03358"/>
    </source>
</evidence>
<dbReference type="PANTHER" id="PTHR30543">
    <property type="entry name" value="CHROMATE REDUCTASE"/>
    <property type="match status" value="1"/>
</dbReference>
<feature type="compositionally biased region" description="Low complexity" evidence="1">
    <location>
        <begin position="11"/>
        <end position="20"/>
    </location>
</feature>
<dbReference type="PANTHER" id="PTHR30543:SF21">
    <property type="entry name" value="NAD(P)H-DEPENDENT FMN REDUCTASE LOT6"/>
    <property type="match status" value="1"/>
</dbReference>
<dbReference type="GO" id="GO:0016491">
    <property type="term" value="F:oxidoreductase activity"/>
    <property type="evidence" value="ECO:0007669"/>
    <property type="project" value="InterPro"/>
</dbReference>
<name>A0A9X6RN31_HYPEX</name>
<protein>
    <recommendedName>
        <fullName evidence="2">NADPH-dependent FMN reductase-like domain-containing protein</fullName>
    </recommendedName>
</protein>
<evidence type="ECO:0000313" key="4">
    <source>
        <dbReference type="Proteomes" id="UP000192578"/>
    </source>
</evidence>
<dbReference type="Gene3D" id="3.40.50.360">
    <property type="match status" value="1"/>
</dbReference>
<dbReference type="SUPFAM" id="SSF52218">
    <property type="entry name" value="Flavoproteins"/>
    <property type="match status" value="1"/>
</dbReference>
<dbReference type="GO" id="GO:0005829">
    <property type="term" value="C:cytosol"/>
    <property type="evidence" value="ECO:0007669"/>
    <property type="project" value="TreeGrafter"/>
</dbReference>
<sequence length="256" mass="28101">MARNVGYRNTVESPDPSVQVSSSPAIAISSTLCHRPQTVQIQVEQEPPQNSPAAATMAAARPGLNILVFLGSVREGRMALRVGRYVQQLLEKRQHKVTILDPKELNLGEVEQPLHFYKDPSLAPVILHQINKQIQEADGFVVVSAEYNSGMTPALASIMDNFPPVSYGYRPSAIVTYSMGQFGGIRAAMQLRQFLSELTTVHMSSMIVIPKVHESLSEEGSATSDSLARASEAMCKQLEWYAHALKTERNTNGIPK</sequence>
<dbReference type="AlphaFoldDB" id="A0A9X6RN31"/>
<comment type="caution">
    <text evidence="3">The sequence shown here is derived from an EMBL/GenBank/DDBJ whole genome shotgun (WGS) entry which is preliminary data.</text>
</comment>
<dbReference type="Pfam" id="PF03358">
    <property type="entry name" value="FMN_red"/>
    <property type="match status" value="1"/>
</dbReference>
<dbReference type="OrthoDB" id="68575at2759"/>
<dbReference type="Proteomes" id="UP000192578">
    <property type="component" value="Unassembled WGS sequence"/>
</dbReference>
<dbReference type="EMBL" id="MTYJ01000330">
    <property type="protein sequence ID" value="OWA53572.1"/>
    <property type="molecule type" value="Genomic_DNA"/>
</dbReference>
<dbReference type="InterPro" id="IPR029039">
    <property type="entry name" value="Flavoprotein-like_sf"/>
</dbReference>